<comment type="subcellular location">
    <subcellularLocation>
        <location evidence="1">Nucleus</location>
    </subcellularLocation>
</comment>
<feature type="region of interest" description="Disordered" evidence="8">
    <location>
        <begin position="256"/>
        <end position="307"/>
    </location>
</feature>
<evidence type="ECO:0000256" key="3">
    <source>
        <dbReference type="ARBA" id="ARBA00019618"/>
    </source>
</evidence>
<dbReference type="STRING" id="157072.A0A024TMH8"/>
<evidence type="ECO:0000256" key="1">
    <source>
        <dbReference type="ARBA" id="ARBA00004123"/>
    </source>
</evidence>
<dbReference type="PANTHER" id="PTHR48249:SF3">
    <property type="entry name" value="MEDIATOR OF RNA POLYMERASE II TRANSCRIPTION SUBUNIT 13"/>
    <property type="match status" value="1"/>
</dbReference>
<organism evidence="9">
    <name type="scientific">Aphanomyces invadans</name>
    <dbReference type="NCBI Taxonomy" id="157072"/>
    <lineage>
        <taxon>Eukaryota</taxon>
        <taxon>Sar</taxon>
        <taxon>Stramenopiles</taxon>
        <taxon>Oomycota</taxon>
        <taxon>Saprolegniomycetes</taxon>
        <taxon>Saprolegniales</taxon>
        <taxon>Verrucalvaceae</taxon>
        <taxon>Aphanomyces</taxon>
    </lineage>
</organism>
<dbReference type="GO" id="GO:0045944">
    <property type="term" value="P:positive regulation of transcription by RNA polymerase II"/>
    <property type="evidence" value="ECO:0007669"/>
    <property type="project" value="TreeGrafter"/>
</dbReference>
<name>A0A024TMH8_9STRA</name>
<dbReference type="OrthoDB" id="103819at2759"/>
<evidence type="ECO:0000256" key="8">
    <source>
        <dbReference type="SAM" id="MobiDB-lite"/>
    </source>
</evidence>
<comment type="similarity">
    <text evidence="2">Belongs to the Mediator complex subunit 13 family.</text>
</comment>
<keyword evidence="4" id="KW-0678">Repressor</keyword>
<proteinExistence type="inferred from homology"/>
<dbReference type="VEuPathDB" id="FungiDB:H310_11131"/>
<evidence type="ECO:0000313" key="9">
    <source>
        <dbReference type="EMBL" id="ETV95209.1"/>
    </source>
</evidence>
<evidence type="ECO:0000256" key="5">
    <source>
        <dbReference type="ARBA" id="ARBA00023015"/>
    </source>
</evidence>
<reference evidence="9" key="1">
    <citation type="submission" date="2013-12" db="EMBL/GenBank/DDBJ databases">
        <title>The Genome Sequence of Aphanomyces invadans NJM9701.</title>
        <authorList>
            <consortium name="The Broad Institute Genomics Platform"/>
            <person name="Russ C."/>
            <person name="Tyler B."/>
            <person name="van West P."/>
            <person name="Dieguez-Uribeondo J."/>
            <person name="Young S.K."/>
            <person name="Zeng Q."/>
            <person name="Gargeya S."/>
            <person name="Fitzgerald M."/>
            <person name="Abouelleil A."/>
            <person name="Alvarado L."/>
            <person name="Chapman S.B."/>
            <person name="Gainer-Dewar J."/>
            <person name="Goldberg J."/>
            <person name="Griggs A."/>
            <person name="Gujja S."/>
            <person name="Hansen M."/>
            <person name="Howarth C."/>
            <person name="Imamovic A."/>
            <person name="Ireland A."/>
            <person name="Larimer J."/>
            <person name="McCowan C."/>
            <person name="Murphy C."/>
            <person name="Pearson M."/>
            <person name="Poon T.W."/>
            <person name="Priest M."/>
            <person name="Roberts A."/>
            <person name="Saif S."/>
            <person name="Shea T."/>
            <person name="Sykes S."/>
            <person name="Wortman J."/>
            <person name="Nusbaum C."/>
            <person name="Birren B."/>
        </authorList>
    </citation>
    <scope>NUCLEOTIDE SEQUENCE [LARGE SCALE GENOMIC DNA]</scope>
    <source>
        <strain evidence="9">NJM9701</strain>
    </source>
</reference>
<feature type="region of interest" description="Disordered" evidence="8">
    <location>
        <begin position="1029"/>
        <end position="1049"/>
    </location>
</feature>
<evidence type="ECO:0000256" key="4">
    <source>
        <dbReference type="ARBA" id="ARBA00022491"/>
    </source>
</evidence>
<dbReference type="eggNOG" id="ENOG502QWKS">
    <property type="taxonomic scope" value="Eukaryota"/>
</dbReference>
<sequence length="1049" mass="116112">MSDNSDISMNCWALGELDVLDYCILEPSGANVDVSARVNSLLACSYMPPNTKWIPPAVVTVGNAIYLFLINVENRRDDLLQSLSVEFRDVREHGTWRRSDGMDLPPSIRKVFLKAVERQVGEWIVQHSSFAWTPTGTDPFDRKPAVSTSNELFLSSEPTFEFRTLSSNRKDNWSTLRDDEGHRPSIRTKVVLSRAAQLLVFAVVATKHDWATSDRFSFMRTHGLAQLTSSKVDVWDIGDNGIFSCDVLPRLVEKSRCKRPREERSRDAEIPVDVKEVEDVDDDDKDDDDDAPGHDIPDKKNPLLGQFDPDEEFLVPVAPELPSKGRDVFVEFPLDCGSVGTLKRARHVQPFLRKLKRTKRKKDEAKDNPLATLARVKVVDHEPNIENMPMPLTSVAPASRPYDLNRQALEWLASDSQAELSASKKSSAACPYDRVLTAHAYKTTSTVAADARYLNCNVIPPPNSRVKVQMPDFRYVNTVTCAPSPCLVDDRSDEVTGLQMLAKTSIVGWWRHGEQADNGPVASEHQVRVLEALVKPHLQSLSQLYGFGASKWLNVHDYLMQSTTDQGAEMESQELKIPSFLASKADSLVAMSPSLLPEWSLRSCNPLSGPKPVRYGIICPHTSNDWVASLATRYMSSLRSSYVNANLGSLAACDLSTLDHRDAGVVDVDNALLVIHKSDDPNKPFKTYSEAASCFDRWSHASGVRSTVFVVAPFGRKFSRRLSSLYGALSRRGRSGRSPSNHVSFHVVYVEDLVETCVHVQPTYFREQSFALYDTLPTSVPTGHSEDVSLSFPAGLVNRMYQLADSTDTFQVLLGYAVVNGWLVSAVTNSSGRTLTSDAVFIDSFELKQSDMEVLVDNALAFLSVVRDDEDVPGALVATKLGALSEQEVAAWHDVWKTKSTSAKAATFVKQLVLSSAQVDRDIRWNNLRDQTATACAVKNVGIVLPPKLETNSMLSLSVPHPTQHTLQLRVESLVDPSTGNVTAGFTIQLLKCFHELAWLTVHPTTMHQMSALPLHLFAVEKMMALAATSPPDGTASHPNPEDAARARS</sequence>
<keyword evidence="7" id="KW-0539">Nucleus</keyword>
<dbReference type="PANTHER" id="PTHR48249">
    <property type="entry name" value="MEDIATOR OF RNA POLYMERASE II TRANSCRIPTION SUBUNIT 13"/>
    <property type="match status" value="1"/>
</dbReference>
<dbReference type="AlphaFoldDB" id="A0A024TMH8"/>
<feature type="compositionally biased region" description="Basic and acidic residues" evidence="8">
    <location>
        <begin position="256"/>
        <end position="277"/>
    </location>
</feature>
<accession>A0A024TMH8</accession>
<feature type="compositionally biased region" description="Basic and acidic residues" evidence="8">
    <location>
        <begin position="291"/>
        <end position="301"/>
    </location>
</feature>
<keyword evidence="6" id="KW-0804">Transcription</keyword>
<feature type="compositionally biased region" description="Acidic residues" evidence="8">
    <location>
        <begin position="278"/>
        <end position="290"/>
    </location>
</feature>
<dbReference type="EMBL" id="KI913981">
    <property type="protein sequence ID" value="ETV95209.1"/>
    <property type="molecule type" value="Genomic_DNA"/>
</dbReference>
<dbReference type="GO" id="GO:0016592">
    <property type="term" value="C:mediator complex"/>
    <property type="evidence" value="ECO:0007669"/>
    <property type="project" value="TreeGrafter"/>
</dbReference>
<dbReference type="GO" id="GO:0003713">
    <property type="term" value="F:transcription coactivator activity"/>
    <property type="evidence" value="ECO:0007669"/>
    <property type="project" value="TreeGrafter"/>
</dbReference>
<keyword evidence="5" id="KW-0805">Transcription regulation</keyword>
<dbReference type="InterPro" id="IPR051139">
    <property type="entry name" value="Mediator_complx_sub13"/>
</dbReference>
<evidence type="ECO:0000256" key="6">
    <source>
        <dbReference type="ARBA" id="ARBA00023163"/>
    </source>
</evidence>
<feature type="compositionally biased region" description="Basic and acidic residues" evidence="8">
    <location>
        <begin position="1040"/>
        <end position="1049"/>
    </location>
</feature>
<evidence type="ECO:0000256" key="2">
    <source>
        <dbReference type="ARBA" id="ARBA00009354"/>
    </source>
</evidence>
<dbReference type="GeneID" id="20088181"/>
<gene>
    <name evidence="9" type="ORF">H310_11131</name>
</gene>
<dbReference type="RefSeq" id="XP_008875910.1">
    <property type="nucleotide sequence ID" value="XM_008877688.1"/>
</dbReference>
<protein>
    <recommendedName>
        <fullName evidence="3">Mediator of RNA polymerase II transcription subunit 13</fullName>
    </recommendedName>
</protein>
<evidence type="ECO:0000256" key="7">
    <source>
        <dbReference type="ARBA" id="ARBA00023242"/>
    </source>
</evidence>